<dbReference type="InterPro" id="IPR015269">
    <property type="entry name" value="UPF0029_Impact_C"/>
</dbReference>
<dbReference type="Pfam" id="PF01205">
    <property type="entry name" value="Impact_N"/>
    <property type="match status" value="1"/>
</dbReference>
<reference evidence="4" key="2">
    <citation type="journal article" date="2021" name="PeerJ">
        <title>Extensive microbial diversity within the chicken gut microbiome revealed by metagenomics and culture.</title>
        <authorList>
            <person name="Gilroy R."/>
            <person name="Ravi A."/>
            <person name="Getino M."/>
            <person name="Pursley I."/>
            <person name="Horton D.L."/>
            <person name="Alikhan N.F."/>
            <person name="Baker D."/>
            <person name="Gharbi K."/>
            <person name="Hall N."/>
            <person name="Watson M."/>
            <person name="Adriaenssens E.M."/>
            <person name="Foster-Nyarko E."/>
            <person name="Jarju S."/>
            <person name="Secka A."/>
            <person name="Antonio M."/>
            <person name="Oren A."/>
            <person name="Chaudhuri R.R."/>
            <person name="La Ragione R."/>
            <person name="Hildebrand F."/>
            <person name="Pallen M.J."/>
        </authorList>
    </citation>
    <scope>NUCLEOTIDE SEQUENCE</scope>
    <source>
        <strain evidence="4">150</strain>
    </source>
</reference>
<dbReference type="EMBL" id="JAJJVO010000146">
    <property type="protein sequence ID" value="MCC9274607.1"/>
    <property type="molecule type" value="Genomic_DNA"/>
</dbReference>
<dbReference type="InterPro" id="IPR015796">
    <property type="entry name" value="Impact_YigZ-like"/>
</dbReference>
<dbReference type="Proteomes" id="UP000813384">
    <property type="component" value="Unassembled WGS sequence"/>
</dbReference>
<dbReference type="PANTHER" id="PTHR16301:SF20">
    <property type="entry name" value="IMPACT FAMILY MEMBER YIGZ"/>
    <property type="match status" value="1"/>
</dbReference>
<dbReference type="PROSITE" id="PS00910">
    <property type="entry name" value="UPF0029"/>
    <property type="match status" value="1"/>
</dbReference>
<feature type="domain" description="UPF0029" evidence="3">
    <location>
        <begin position="140"/>
        <end position="193"/>
    </location>
</feature>
<dbReference type="RefSeq" id="WP_071874219.1">
    <property type="nucleotide sequence ID" value="NZ_JBHSHF010000014.1"/>
</dbReference>
<evidence type="ECO:0000256" key="1">
    <source>
        <dbReference type="ARBA" id="ARBA00007665"/>
    </source>
</evidence>
<dbReference type="InterPro" id="IPR020569">
    <property type="entry name" value="UPF0029_Impact_CS"/>
</dbReference>
<dbReference type="PANTHER" id="PTHR16301">
    <property type="entry name" value="IMPACT-RELATED"/>
    <property type="match status" value="1"/>
</dbReference>
<evidence type="ECO:0000259" key="2">
    <source>
        <dbReference type="Pfam" id="PF01205"/>
    </source>
</evidence>
<evidence type="ECO:0000313" key="6">
    <source>
        <dbReference type="Proteomes" id="UP000182149"/>
    </source>
</evidence>
<dbReference type="InterPro" id="IPR035647">
    <property type="entry name" value="EFG_III/V"/>
</dbReference>
<dbReference type="GO" id="GO:0006446">
    <property type="term" value="P:regulation of translational initiation"/>
    <property type="evidence" value="ECO:0007669"/>
    <property type="project" value="TreeGrafter"/>
</dbReference>
<dbReference type="Proteomes" id="UP000182149">
    <property type="component" value="Unassembled WGS sequence"/>
</dbReference>
<dbReference type="EMBL" id="JXKD01000003">
    <property type="protein sequence ID" value="OJG11479.1"/>
    <property type="molecule type" value="Genomic_DNA"/>
</dbReference>
<dbReference type="SUPFAM" id="SSF54211">
    <property type="entry name" value="Ribosomal protein S5 domain 2-like"/>
    <property type="match status" value="1"/>
</dbReference>
<protein>
    <submittedName>
        <fullName evidence="4">YigZ family protein</fullName>
    </submittedName>
</protein>
<dbReference type="InterPro" id="IPR001498">
    <property type="entry name" value="Impact_N"/>
</dbReference>
<dbReference type="OrthoDB" id="9813771at2"/>
<sequence>MLESYRTIKENGQWEIDIKKSRFICFLQRVTTEEEARTMIQQIKKEHWKANHNCSAFIIGSDGHLIRSSDDGEPSGTAGTPMLEVLKQNEIINVVAVVTRYFGGTKLGAGGLIRAYSTAVSEALKQVGIVEIKTQQELFVTIEYSLLGKLQHFLELNDYPIKDTQFTNEVTVCLTVDEIERTQAEIVELLNNQVTFEIGKFIPTEIPIT</sequence>
<dbReference type="InterPro" id="IPR023582">
    <property type="entry name" value="Impact"/>
</dbReference>
<evidence type="ECO:0000259" key="3">
    <source>
        <dbReference type="Pfam" id="PF09186"/>
    </source>
</evidence>
<comment type="similarity">
    <text evidence="1">Belongs to the IMPACT family.</text>
</comment>
<dbReference type="SUPFAM" id="SSF54980">
    <property type="entry name" value="EF-G C-terminal domain-like"/>
    <property type="match status" value="1"/>
</dbReference>
<feature type="domain" description="Impact N-terminal" evidence="2">
    <location>
        <begin position="19"/>
        <end position="124"/>
    </location>
</feature>
<accession>A0A1L8QVG7</accession>
<dbReference type="InterPro" id="IPR020568">
    <property type="entry name" value="Ribosomal_Su5_D2-typ_SF"/>
</dbReference>
<name>A0A1L8QVG7_9ENTE</name>
<evidence type="ECO:0000313" key="4">
    <source>
        <dbReference type="EMBL" id="MCC9274607.1"/>
    </source>
</evidence>
<dbReference type="AlphaFoldDB" id="A0A1L8QVG7"/>
<keyword evidence="6" id="KW-1185">Reference proteome</keyword>
<gene>
    <name evidence="4" type="ORF">K8V42_09995</name>
    <name evidence="5" type="ORF">RU93_GL001474</name>
</gene>
<organism evidence="5 6">
    <name type="scientific">Enterococcus aquimarinus</name>
    <dbReference type="NCBI Taxonomy" id="328396"/>
    <lineage>
        <taxon>Bacteria</taxon>
        <taxon>Bacillati</taxon>
        <taxon>Bacillota</taxon>
        <taxon>Bacilli</taxon>
        <taxon>Lactobacillales</taxon>
        <taxon>Enterococcaceae</taxon>
        <taxon>Enterococcus</taxon>
    </lineage>
</organism>
<dbReference type="Gene3D" id="3.30.230.30">
    <property type="entry name" value="Impact, N-terminal domain"/>
    <property type="match status" value="1"/>
</dbReference>
<dbReference type="Pfam" id="PF09186">
    <property type="entry name" value="DUF1949"/>
    <property type="match status" value="1"/>
</dbReference>
<comment type="caution">
    <text evidence="5">The sequence shown here is derived from an EMBL/GenBank/DDBJ whole genome shotgun (WGS) entry which is preliminary data.</text>
</comment>
<reference evidence="5 6" key="1">
    <citation type="submission" date="2014-12" db="EMBL/GenBank/DDBJ databases">
        <title>Draft genome sequences of 29 type strains of Enterococci.</title>
        <authorList>
            <person name="Zhong Z."/>
            <person name="Sun Z."/>
            <person name="Liu W."/>
            <person name="Zhang W."/>
            <person name="Zhang H."/>
        </authorList>
    </citation>
    <scope>NUCLEOTIDE SEQUENCE [LARGE SCALE GENOMIC DNA]</scope>
    <source>
        <strain evidence="5 6">DSM 17690</strain>
    </source>
</reference>
<dbReference type="GO" id="GO:0005737">
    <property type="term" value="C:cytoplasm"/>
    <property type="evidence" value="ECO:0007669"/>
    <property type="project" value="TreeGrafter"/>
</dbReference>
<dbReference type="InterPro" id="IPR036956">
    <property type="entry name" value="Impact_N_sf"/>
</dbReference>
<proteinExistence type="inferred from homology"/>
<dbReference type="STRING" id="328396.RU93_GL001474"/>
<evidence type="ECO:0000313" key="5">
    <source>
        <dbReference type="EMBL" id="OJG11479.1"/>
    </source>
</evidence>
<dbReference type="NCBIfam" id="TIGR00257">
    <property type="entry name" value="IMPACT_YIGZ"/>
    <property type="match status" value="1"/>
</dbReference>
<reference evidence="4" key="3">
    <citation type="submission" date="2021-11" db="EMBL/GenBank/DDBJ databases">
        <authorList>
            <person name="Gilroy R."/>
        </authorList>
    </citation>
    <scope>NUCLEOTIDE SEQUENCE</scope>
    <source>
        <strain evidence="4">150</strain>
    </source>
</reference>